<keyword evidence="3" id="KW-1185">Reference proteome</keyword>
<dbReference type="PANTHER" id="PTHR42678">
    <property type="entry name" value="AMIDASE"/>
    <property type="match status" value="1"/>
</dbReference>
<dbReference type="InterPro" id="IPR023631">
    <property type="entry name" value="Amidase_dom"/>
</dbReference>
<feature type="domain" description="Amidase" evidence="1">
    <location>
        <begin position="31"/>
        <end position="464"/>
    </location>
</feature>
<dbReference type="PANTHER" id="PTHR42678:SF34">
    <property type="entry name" value="OS04G0183300 PROTEIN"/>
    <property type="match status" value="1"/>
</dbReference>
<accession>A0A6A5YIS7</accession>
<evidence type="ECO:0000313" key="2">
    <source>
        <dbReference type="EMBL" id="KAF2106873.1"/>
    </source>
</evidence>
<name>A0A6A5YIS7_9PLEO</name>
<dbReference type="SUPFAM" id="SSF75304">
    <property type="entry name" value="Amidase signature (AS) enzymes"/>
    <property type="match status" value="1"/>
</dbReference>
<evidence type="ECO:0000259" key="1">
    <source>
        <dbReference type="Pfam" id="PF01425"/>
    </source>
</evidence>
<organism evidence="2 3">
    <name type="scientific">Lophiotrema nucula</name>
    <dbReference type="NCBI Taxonomy" id="690887"/>
    <lineage>
        <taxon>Eukaryota</taxon>
        <taxon>Fungi</taxon>
        <taxon>Dikarya</taxon>
        <taxon>Ascomycota</taxon>
        <taxon>Pezizomycotina</taxon>
        <taxon>Dothideomycetes</taxon>
        <taxon>Pleosporomycetidae</taxon>
        <taxon>Pleosporales</taxon>
        <taxon>Lophiotremataceae</taxon>
        <taxon>Lophiotrema</taxon>
    </lineage>
</organism>
<dbReference type="Gene3D" id="3.90.1300.10">
    <property type="entry name" value="Amidase signature (AS) domain"/>
    <property type="match status" value="1"/>
</dbReference>
<dbReference type="OrthoDB" id="566138at2759"/>
<dbReference type="AlphaFoldDB" id="A0A6A5YIS7"/>
<reference evidence="2" key="1">
    <citation type="journal article" date="2020" name="Stud. Mycol.">
        <title>101 Dothideomycetes genomes: a test case for predicting lifestyles and emergence of pathogens.</title>
        <authorList>
            <person name="Haridas S."/>
            <person name="Albert R."/>
            <person name="Binder M."/>
            <person name="Bloem J."/>
            <person name="Labutti K."/>
            <person name="Salamov A."/>
            <person name="Andreopoulos B."/>
            <person name="Baker S."/>
            <person name="Barry K."/>
            <person name="Bills G."/>
            <person name="Bluhm B."/>
            <person name="Cannon C."/>
            <person name="Castanera R."/>
            <person name="Culley D."/>
            <person name="Daum C."/>
            <person name="Ezra D."/>
            <person name="Gonzalez J."/>
            <person name="Henrissat B."/>
            <person name="Kuo A."/>
            <person name="Liang C."/>
            <person name="Lipzen A."/>
            <person name="Lutzoni F."/>
            <person name="Magnuson J."/>
            <person name="Mondo S."/>
            <person name="Nolan M."/>
            <person name="Ohm R."/>
            <person name="Pangilinan J."/>
            <person name="Park H.-J."/>
            <person name="Ramirez L."/>
            <person name="Alfaro M."/>
            <person name="Sun H."/>
            <person name="Tritt A."/>
            <person name="Yoshinaga Y."/>
            <person name="Zwiers L.-H."/>
            <person name="Turgeon B."/>
            <person name="Goodwin S."/>
            <person name="Spatafora J."/>
            <person name="Crous P."/>
            <person name="Grigoriev I."/>
        </authorList>
    </citation>
    <scope>NUCLEOTIDE SEQUENCE</scope>
    <source>
        <strain evidence="2">CBS 627.86</strain>
    </source>
</reference>
<dbReference type="EMBL" id="ML977358">
    <property type="protein sequence ID" value="KAF2106873.1"/>
    <property type="molecule type" value="Genomic_DNA"/>
</dbReference>
<dbReference type="Proteomes" id="UP000799770">
    <property type="component" value="Unassembled WGS sequence"/>
</dbReference>
<sequence length="510" mass="55218">MSPTLSLPSLSAITCEEIRTGLESGFFTSKDLVNAYSTRTEEVNDRLNAVLEINPDALAIAEQLDKERREGKIRGQLHGVPILVKDNIATSDLMQTTAGAFCLEGAKPSRDATVVTFLRKAGAVILGKTNLSEWANYRSTNSSDGWSGRGGQTYGTYHDKQYACGSSSGSAVATSIGLAFAAVGTETDGSITCPSAYNSIVGIKPTLGLVPRDFVISGSFNMDSVGPMARSVKDAALLLSVMAGKSEFDNATKHIPYDQIPDFTQHCDPKFLHSARIGALSQFRDAGATIVDTDFPNLDEFQQVPRSKYMERDLNDGLVAYLQALDSNPHEVRTLEDIIEALRNDAREKTDTFDVEGLENATRSPSRDSEEYQSILQSARRLAIDEGLNAVMDEHNLDAIILPEAAKVATSIAAVGGFPVITVPLGFFSEDDPVQIHRGGTVKIGPNIPYGLQLIGRHFEEPKLVGYAYAFEQISRVRDKVKPLIAPKTELEDILKGGLTHGECALNDSQ</sequence>
<dbReference type="InterPro" id="IPR036928">
    <property type="entry name" value="AS_sf"/>
</dbReference>
<proteinExistence type="predicted"/>
<protein>
    <submittedName>
        <fullName evidence="2">Amidase signature domain-containing protein</fullName>
    </submittedName>
</protein>
<gene>
    <name evidence="2" type="ORF">BDV96DRAFT_617091</name>
</gene>
<dbReference type="Pfam" id="PF01425">
    <property type="entry name" value="Amidase"/>
    <property type="match status" value="1"/>
</dbReference>
<evidence type="ECO:0000313" key="3">
    <source>
        <dbReference type="Proteomes" id="UP000799770"/>
    </source>
</evidence>